<evidence type="ECO:0000313" key="2">
    <source>
        <dbReference type="EMBL" id="MBP1853751.1"/>
    </source>
</evidence>
<dbReference type="Gene3D" id="3.40.50.360">
    <property type="match status" value="1"/>
</dbReference>
<proteinExistence type="predicted"/>
<sequence length="174" mass="19703">MKSILLVYKSKTGFTKKYARWISDELNCHALPLETAYISEVSKYDIVIFGGGIHASKINGIRFITNNLEALKNTQLIIFATGATPISAAEKVIQFKEINIPIELNIPFFYFQSGINYKDMGLSDKMLMNVLKLVLKTKKNKDKIEIGTMEAINNSYDNSSRKAIEPLLDYLRTI</sequence>
<comment type="caution">
    <text evidence="2">The sequence shown here is derived from an EMBL/GenBank/DDBJ whole genome shotgun (WGS) entry which is preliminary data.</text>
</comment>
<feature type="domain" description="Flavodoxin" evidence="1">
    <location>
        <begin position="5"/>
        <end position="140"/>
    </location>
</feature>
<dbReference type="SUPFAM" id="SSF52218">
    <property type="entry name" value="Flavoproteins"/>
    <property type="match status" value="1"/>
</dbReference>
<evidence type="ECO:0000259" key="1">
    <source>
        <dbReference type="Pfam" id="PF12724"/>
    </source>
</evidence>
<dbReference type="EMBL" id="JAGGJX010000001">
    <property type="protein sequence ID" value="MBP1853751.1"/>
    <property type="molecule type" value="Genomic_DNA"/>
</dbReference>
<reference evidence="2 3" key="1">
    <citation type="submission" date="2021-03" db="EMBL/GenBank/DDBJ databases">
        <title>Genomic Encyclopedia of Type Strains, Phase IV (KMG-IV): sequencing the most valuable type-strain genomes for metagenomic binning, comparative biology and taxonomic classification.</title>
        <authorList>
            <person name="Goeker M."/>
        </authorList>
    </citation>
    <scope>NUCLEOTIDE SEQUENCE [LARGE SCALE GENOMIC DNA]</scope>
    <source>
        <strain evidence="2 3">DSM 1289</strain>
    </source>
</reference>
<dbReference type="RefSeq" id="WP_209455401.1">
    <property type="nucleotide sequence ID" value="NZ_BAAACS010000017.1"/>
</dbReference>
<keyword evidence="3" id="KW-1185">Reference proteome</keyword>
<dbReference type="InterPro" id="IPR029039">
    <property type="entry name" value="Flavoprotein-like_sf"/>
</dbReference>
<dbReference type="Proteomes" id="UP000767291">
    <property type="component" value="Unassembled WGS sequence"/>
</dbReference>
<dbReference type="Pfam" id="PF12724">
    <property type="entry name" value="Flavodoxin_5"/>
    <property type="match status" value="1"/>
</dbReference>
<dbReference type="InterPro" id="IPR052200">
    <property type="entry name" value="Protoporphyrinogen_IX_DH"/>
</dbReference>
<evidence type="ECO:0000313" key="3">
    <source>
        <dbReference type="Proteomes" id="UP000767291"/>
    </source>
</evidence>
<gene>
    <name evidence="2" type="ORF">J2Z43_000141</name>
</gene>
<dbReference type="InterPro" id="IPR026816">
    <property type="entry name" value="Flavodoxin_dom"/>
</dbReference>
<name>A0ABS4E731_9FIRM</name>
<organism evidence="2 3">
    <name type="scientific">Metaclostridioides mangenotii</name>
    <dbReference type="NCBI Taxonomy" id="1540"/>
    <lineage>
        <taxon>Bacteria</taxon>
        <taxon>Bacillati</taxon>
        <taxon>Bacillota</taxon>
        <taxon>Clostridia</taxon>
        <taxon>Peptostreptococcales</taxon>
        <taxon>Peptostreptococcaceae</taxon>
        <taxon>Metaclostridioides</taxon>
    </lineage>
</organism>
<accession>A0ABS4E731</accession>
<dbReference type="InterPro" id="IPR001226">
    <property type="entry name" value="Flavodoxin_CS"/>
</dbReference>
<dbReference type="PROSITE" id="PS00201">
    <property type="entry name" value="FLAVODOXIN"/>
    <property type="match status" value="1"/>
</dbReference>
<protein>
    <submittedName>
        <fullName evidence="2">Menaquinone-dependent protoporphyrinogen IX oxidase</fullName>
    </submittedName>
</protein>
<dbReference type="PANTHER" id="PTHR38030">
    <property type="entry name" value="PROTOPORPHYRINOGEN IX DEHYDROGENASE [MENAQUINONE]"/>
    <property type="match status" value="1"/>
</dbReference>
<dbReference type="PANTHER" id="PTHR38030:SF2">
    <property type="entry name" value="PROTOPORPHYRINOGEN IX DEHYDROGENASE [QUINONE]"/>
    <property type="match status" value="1"/>
</dbReference>